<feature type="compositionally biased region" description="Polar residues" evidence="1">
    <location>
        <begin position="103"/>
        <end position="116"/>
    </location>
</feature>
<feature type="region of interest" description="Disordered" evidence="1">
    <location>
        <begin position="181"/>
        <end position="205"/>
    </location>
</feature>
<feature type="region of interest" description="Disordered" evidence="1">
    <location>
        <begin position="32"/>
        <end position="52"/>
    </location>
</feature>
<feature type="region of interest" description="Disordered" evidence="1">
    <location>
        <begin position="98"/>
        <end position="118"/>
    </location>
</feature>
<proteinExistence type="predicted"/>
<dbReference type="AlphaFoldDB" id="A0A1Y2IDB7"/>
<reference evidence="2 3" key="1">
    <citation type="journal article" date="2015" name="Biotechnol. Biofuels">
        <title>Enhanced degradation of softwood versus hardwood by the white-rot fungus Pycnoporus coccineus.</title>
        <authorList>
            <person name="Couturier M."/>
            <person name="Navarro D."/>
            <person name="Chevret D."/>
            <person name="Henrissat B."/>
            <person name="Piumi F."/>
            <person name="Ruiz-Duenas F.J."/>
            <person name="Martinez A.T."/>
            <person name="Grigoriev I.V."/>
            <person name="Riley R."/>
            <person name="Lipzen A."/>
            <person name="Berrin J.G."/>
            <person name="Master E.R."/>
            <person name="Rosso M.N."/>
        </authorList>
    </citation>
    <scope>NUCLEOTIDE SEQUENCE [LARGE SCALE GENOMIC DNA]</scope>
    <source>
        <strain evidence="2 3">BRFM310</strain>
    </source>
</reference>
<name>A0A1Y2IDB7_TRAC3</name>
<organism evidence="2 3">
    <name type="scientific">Trametes coccinea (strain BRFM310)</name>
    <name type="common">Pycnoporus coccineus</name>
    <dbReference type="NCBI Taxonomy" id="1353009"/>
    <lineage>
        <taxon>Eukaryota</taxon>
        <taxon>Fungi</taxon>
        <taxon>Dikarya</taxon>
        <taxon>Basidiomycota</taxon>
        <taxon>Agaricomycotina</taxon>
        <taxon>Agaricomycetes</taxon>
        <taxon>Polyporales</taxon>
        <taxon>Polyporaceae</taxon>
        <taxon>Trametes</taxon>
    </lineage>
</organism>
<evidence type="ECO:0000313" key="2">
    <source>
        <dbReference type="EMBL" id="OSC97891.1"/>
    </source>
</evidence>
<evidence type="ECO:0000256" key="1">
    <source>
        <dbReference type="SAM" id="MobiDB-lite"/>
    </source>
</evidence>
<dbReference type="OrthoDB" id="10511596at2759"/>
<protein>
    <submittedName>
        <fullName evidence="2">Uncharacterized protein</fullName>
    </submittedName>
</protein>
<gene>
    <name evidence="2" type="ORF">PYCCODRAFT_1471525</name>
</gene>
<dbReference type="EMBL" id="KZ084145">
    <property type="protein sequence ID" value="OSC97891.1"/>
    <property type="molecule type" value="Genomic_DNA"/>
</dbReference>
<dbReference type="Proteomes" id="UP000193067">
    <property type="component" value="Unassembled WGS sequence"/>
</dbReference>
<evidence type="ECO:0000313" key="3">
    <source>
        <dbReference type="Proteomes" id="UP000193067"/>
    </source>
</evidence>
<keyword evidence="3" id="KW-1185">Reference proteome</keyword>
<feature type="compositionally biased region" description="Low complexity" evidence="1">
    <location>
        <begin position="34"/>
        <end position="48"/>
    </location>
</feature>
<accession>A0A1Y2IDB7</accession>
<sequence length="222" mass="24252">MLAVASRSIEAAILRNPHNPVDCQSLPALSDIVSESSATSGSPSSWTPPEEPLTRLVDNALNGCSAPLLSEVTPSFDDLPEIPDEDTLDQRVLEPINDARPPSIQSSTLSTEQASKPTARIVSEKPMRNARGLVKQYRSYKRKAQPCAMGRTSLPTVLEDQDWESSAALPGFVRVYKRKKGKKAKRSKRVLQDGTENDENVQPAEGAQLLTGKDIQSFIPFI</sequence>